<dbReference type="AlphaFoldDB" id="A0A6A4T6V2"/>
<protein>
    <submittedName>
        <fullName evidence="1">Uncharacterized protein</fullName>
    </submittedName>
</protein>
<dbReference type="EMBL" id="VEVO01000005">
    <property type="protein sequence ID" value="KAF0041753.1"/>
    <property type="molecule type" value="Genomic_DNA"/>
</dbReference>
<organism evidence="1 2">
    <name type="scientific">Scophthalmus maximus</name>
    <name type="common">Turbot</name>
    <name type="synonym">Psetta maxima</name>
    <dbReference type="NCBI Taxonomy" id="52904"/>
    <lineage>
        <taxon>Eukaryota</taxon>
        <taxon>Metazoa</taxon>
        <taxon>Chordata</taxon>
        <taxon>Craniata</taxon>
        <taxon>Vertebrata</taxon>
        <taxon>Euteleostomi</taxon>
        <taxon>Actinopterygii</taxon>
        <taxon>Neopterygii</taxon>
        <taxon>Teleostei</taxon>
        <taxon>Neoteleostei</taxon>
        <taxon>Acanthomorphata</taxon>
        <taxon>Carangaria</taxon>
        <taxon>Pleuronectiformes</taxon>
        <taxon>Pleuronectoidei</taxon>
        <taxon>Scophthalmidae</taxon>
        <taxon>Scophthalmus</taxon>
    </lineage>
</organism>
<reference evidence="1 2" key="1">
    <citation type="submission" date="2019-06" db="EMBL/GenBank/DDBJ databases">
        <title>Draft genomes of female and male turbot (Scophthalmus maximus).</title>
        <authorList>
            <person name="Xu H."/>
            <person name="Xu X.-W."/>
            <person name="Shao C."/>
            <person name="Chen S."/>
        </authorList>
    </citation>
    <scope>NUCLEOTIDE SEQUENCE [LARGE SCALE GENOMIC DNA]</scope>
    <source>
        <strain evidence="1">Ysfricsl-2016a</strain>
        <tissue evidence="1">Blood</tissue>
    </source>
</reference>
<gene>
    <name evidence="1" type="ORF">F2P81_005285</name>
</gene>
<accession>A0A6A4T6V2</accession>
<evidence type="ECO:0000313" key="1">
    <source>
        <dbReference type="EMBL" id="KAF0041753.1"/>
    </source>
</evidence>
<sequence length="183" mass="20497">MAPRLHQGIMAASLGADLISHLWNPQHVQQKRNRCPPGSSPGNAPENIKVSTIYVVIGGFSDPNGLQEELWVCEIRNEHFTSNGFEFPFDHLRNCRSPGTFTCKSFYTELCRNDDKTSTPKRVERMPLPSWLYAAQKRCTVAPFSQIAAGYELRLFHSLPPKSSGVPYQLLCRCGDTTKGQSL</sequence>
<comment type="caution">
    <text evidence="1">The sequence shown here is derived from an EMBL/GenBank/DDBJ whole genome shotgun (WGS) entry which is preliminary data.</text>
</comment>
<name>A0A6A4T6V2_SCOMX</name>
<evidence type="ECO:0000313" key="2">
    <source>
        <dbReference type="Proteomes" id="UP000438429"/>
    </source>
</evidence>
<dbReference type="Proteomes" id="UP000438429">
    <property type="component" value="Unassembled WGS sequence"/>
</dbReference>
<proteinExistence type="predicted"/>